<reference evidence="21 22" key="1">
    <citation type="submission" date="2016-08" db="EMBL/GenBank/DDBJ databases">
        <title>Draft genome of Amylibacter sp. strain 4G11.</title>
        <authorList>
            <person name="Wong S.-K."/>
            <person name="Hamasaki K."/>
            <person name="Yoshizawa S."/>
        </authorList>
    </citation>
    <scope>NUCLEOTIDE SEQUENCE [LARGE SCALE GENOMIC DNA]</scope>
    <source>
        <strain evidence="21 22">4G11</strain>
    </source>
</reference>
<comment type="catalytic activity">
    <reaction evidence="15">
        <text>L-tyrosyl-[protein] + ATP = O-phospho-L-tyrosyl-[protein] + ADP + H(+)</text>
        <dbReference type="Rhea" id="RHEA:10596"/>
        <dbReference type="Rhea" id="RHEA-COMP:10136"/>
        <dbReference type="Rhea" id="RHEA-COMP:20101"/>
        <dbReference type="ChEBI" id="CHEBI:15378"/>
        <dbReference type="ChEBI" id="CHEBI:30616"/>
        <dbReference type="ChEBI" id="CHEBI:46858"/>
        <dbReference type="ChEBI" id="CHEBI:61978"/>
        <dbReference type="ChEBI" id="CHEBI:456216"/>
        <dbReference type="EC" id="2.7.10.2"/>
    </reaction>
</comment>
<dbReference type="Pfam" id="PF13614">
    <property type="entry name" value="AAA_31"/>
    <property type="match status" value="1"/>
</dbReference>
<evidence type="ECO:0000256" key="17">
    <source>
        <dbReference type="SAM" id="Phobius"/>
    </source>
</evidence>
<keyword evidence="6" id="KW-0997">Cell inner membrane</keyword>
<sequence>MQKAVNISNASQDDEIDLFAIFSVLWRGKFWIGLAATIGFFLGGWYAFRVAEPIYPATATLKMETSQENIVDIQSVVADSILSGGWGDESQINTEMEVIQSRNMIAKLVDKLNLLEDPNYNSYLAEELAEMEPDESWLPQINIRSMIRSIFVSNEDDEGDEEPVSDVEIMNKVIDNALDVFRVSNISETYIFEIGADTSDPAESVRMANALADIYIQDAVDEKFEVTEKASKWLSQKAAELKVELESSEVRIKEFNDGTQLVSPENLAVLTRQLKDMRQRISDLQETHDATRARVQSIELLSGSDDFTTIANVAGDSRLTRLADMIASNQVAPDAFQIRLDQVVAQAKTDMARLTQQMNALSESENTFKLQVEEQSDDLVQLQQLRREAEANSLLYESFLSRLKEITVQQGLLSPTARLLSPATPQRASAPRKASIMMMALILGGLAGIGAMLLRELLNNTFRSPEVLENFTAHNVLGTLPQIKAKTRRKVLNYAATNPTSNFAEAVRNLRTSILLSDVDNPPQVIMATSSTPAEGKTTVSLTLAQNMAGLGKRVLVLEGDIRKRVFAEYFDIEKSVGFIAVMMGEATLQDAVIHPEGMGVDILLGERSTANAADIFSSQKFIDLLAQLRNEYDYIIIDTPPVLAVPDARVIGQHADSILYSVRWDKTSKTEVKTGLSMFSSVGLEVDGLVMTMLDLKKIRQYGYAGGYGYAYGYGDSYHSN</sequence>
<evidence type="ECO:0000256" key="11">
    <source>
        <dbReference type="ARBA" id="ARBA00022840"/>
    </source>
</evidence>
<evidence type="ECO:0000256" key="7">
    <source>
        <dbReference type="ARBA" id="ARBA00022679"/>
    </source>
</evidence>
<dbReference type="PANTHER" id="PTHR32309:SF13">
    <property type="entry name" value="FERRIC ENTEROBACTIN TRANSPORT PROTEIN FEPE"/>
    <property type="match status" value="1"/>
</dbReference>
<keyword evidence="12 17" id="KW-1133">Transmembrane helix</keyword>
<evidence type="ECO:0000313" key="22">
    <source>
        <dbReference type="Proteomes" id="UP000231516"/>
    </source>
</evidence>
<dbReference type="InterPro" id="IPR005702">
    <property type="entry name" value="Wzc-like_C"/>
</dbReference>
<dbReference type="Proteomes" id="UP000231516">
    <property type="component" value="Unassembled WGS sequence"/>
</dbReference>
<dbReference type="InterPro" id="IPR032807">
    <property type="entry name" value="GNVR"/>
</dbReference>
<keyword evidence="16" id="KW-0175">Coiled coil</keyword>
<evidence type="ECO:0000256" key="2">
    <source>
        <dbReference type="ARBA" id="ARBA00007316"/>
    </source>
</evidence>
<name>A0A2G5KCU6_9RHOB</name>
<dbReference type="CDD" id="cd05387">
    <property type="entry name" value="BY-kinase"/>
    <property type="match status" value="1"/>
</dbReference>
<accession>A0A2G5KCU6</accession>
<keyword evidence="14" id="KW-0829">Tyrosine-protein kinase</keyword>
<evidence type="ECO:0000256" key="9">
    <source>
        <dbReference type="ARBA" id="ARBA00022741"/>
    </source>
</evidence>
<feature type="domain" description="Tyrosine-protein kinase G-rich" evidence="20">
    <location>
        <begin position="384"/>
        <end position="456"/>
    </location>
</feature>
<feature type="coiled-coil region" evidence="16">
    <location>
        <begin position="344"/>
        <end position="392"/>
    </location>
</feature>
<evidence type="ECO:0000256" key="12">
    <source>
        <dbReference type="ARBA" id="ARBA00022989"/>
    </source>
</evidence>
<protein>
    <recommendedName>
        <fullName evidence="4">non-specific protein-tyrosine kinase</fullName>
        <ecNumber evidence="4">2.7.10.2</ecNumber>
    </recommendedName>
</protein>
<evidence type="ECO:0000256" key="10">
    <source>
        <dbReference type="ARBA" id="ARBA00022777"/>
    </source>
</evidence>
<dbReference type="Pfam" id="PF13807">
    <property type="entry name" value="GNVR"/>
    <property type="match status" value="1"/>
</dbReference>
<keyword evidence="5" id="KW-1003">Cell membrane</keyword>
<gene>
    <name evidence="21" type="ORF">BFP76_10635</name>
</gene>
<proteinExistence type="inferred from homology"/>
<dbReference type="InterPro" id="IPR050445">
    <property type="entry name" value="Bact_polysacc_biosynth/exp"/>
</dbReference>
<evidence type="ECO:0000313" key="21">
    <source>
        <dbReference type="EMBL" id="PIB26843.1"/>
    </source>
</evidence>
<evidence type="ECO:0000256" key="1">
    <source>
        <dbReference type="ARBA" id="ARBA00004429"/>
    </source>
</evidence>
<evidence type="ECO:0000256" key="4">
    <source>
        <dbReference type="ARBA" id="ARBA00011903"/>
    </source>
</evidence>
<dbReference type="InterPro" id="IPR025669">
    <property type="entry name" value="AAA_dom"/>
</dbReference>
<evidence type="ECO:0000256" key="6">
    <source>
        <dbReference type="ARBA" id="ARBA00022519"/>
    </source>
</evidence>
<evidence type="ECO:0000256" key="14">
    <source>
        <dbReference type="ARBA" id="ARBA00023137"/>
    </source>
</evidence>
<dbReference type="Pfam" id="PF02706">
    <property type="entry name" value="Wzz"/>
    <property type="match status" value="1"/>
</dbReference>
<dbReference type="SUPFAM" id="SSF52540">
    <property type="entry name" value="P-loop containing nucleoside triphosphate hydrolases"/>
    <property type="match status" value="1"/>
</dbReference>
<dbReference type="Gene3D" id="3.40.50.300">
    <property type="entry name" value="P-loop containing nucleotide triphosphate hydrolases"/>
    <property type="match status" value="1"/>
</dbReference>
<comment type="subcellular location">
    <subcellularLocation>
        <location evidence="1">Cell inner membrane</location>
        <topology evidence="1">Multi-pass membrane protein</topology>
    </subcellularLocation>
</comment>
<feature type="domain" description="Polysaccharide chain length determinant N-terminal" evidence="18">
    <location>
        <begin position="14"/>
        <end position="112"/>
    </location>
</feature>
<keyword evidence="11" id="KW-0067">ATP-binding</keyword>
<evidence type="ECO:0000256" key="5">
    <source>
        <dbReference type="ARBA" id="ARBA00022475"/>
    </source>
</evidence>
<comment type="caution">
    <text evidence="21">The sequence shown here is derived from an EMBL/GenBank/DDBJ whole genome shotgun (WGS) entry which is preliminary data.</text>
</comment>
<evidence type="ECO:0000259" key="18">
    <source>
        <dbReference type="Pfam" id="PF02706"/>
    </source>
</evidence>
<evidence type="ECO:0000256" key="13">
    <source>
        <dbReference type="ARBA" id="ARBA00023136"/>
    </source>
</evidence>
<organism evidence="21 22">
    <name type="scientific">Paramylibacter kogurei</name>
    <dbReference type="NCBI Taxonomy" id="1889778"/>
    <lineage>
        <taxon>Bacteria</taxon>
        <taxon>Pseudomonadati</taxon>
        <taxon>Pseudomonadota</taxon>
        <taxon>Alphaproteobacteria</taxon>
        <taxon>Rhodobacterales</taxon>
        <taxon>Paracoccaceae</taxon>
        <taxon>Paramylibacter</taxon>
    </lineage>
</organism>
<comment type="similarity">
    <text evidence="3">Belongs to the etk/wzc family.</text>
</comment>
<keyword evidence="10" id="KW-0418">Kinase</keyword>
<evidence type="ECO:0000259" key="19">
    <source>
        <dbReference type="Pfam" id="PF13614"/>
    </source>
</evidence>
<dbReference type="NCBIfam" id="TIGR01007">
    <property type="entry name" value="eps_fam"/>
    <property type="match status" value="1"/>
</dbReference>
<feature type="transmembrane region" description="Helical" evidence="17">
    <location>
        <begin position="30"/>
        <end position="48"/>
    </location>
</feature>
<comment type="similarity">
    <text evidence="2">Belongs to the CpsD/CapB family.</text>
</comment>
<keyword evidence="22" id="KW-1185">Reference proteome</keyword>
<evidence type="ECO:0000259" key="20">
    <source>
        <dbReference type="Pfam" id="PF13807"/>
    </source>
</evidence>
<keyword evidence="8 17" id="KW-0812">Transmembrane</keyword>
<dbReference type="PANTHER" id="PTHR32309">
    <property type="entry name" value="TYROSINE-PROTEIN KINASE"/>
    <property type="match status" value="1"/>
</dbReference>
<evidence type="ECO:0000256" key="15">
    <source>
        <dbReference type="ARBA" id="ARBA00051245"/>
    </source>
</evidence>
<evidence type="ECO:0000256" key="3">
    <source>
        <dbReference type="ARBA" id="ARBA00008883"/>
    </source>
</evidence>
<dbReference type="AlphaFoldDB" id="A0A2G5KCU6"/>
<dbReference type="EMBL" id="MDGM01000001">
    <property type="protein sequence ID" value="PIB26843.1"/>
    <property type="molecule type" value="Genomic_DNA"/>
</dbReference>
<keyword evidence="13 17" id="KW-0472">Membrane</keyword>
<feature type="coiled-coil region" evidence="16">
    <location>
        <begin position="267"/>
        <end position="294"/>
    </location>
</feature>
<dbReference type="InterPro" id="IPR003856">
    <property type="entry name" value="LPS_length_determ_N"/>
</dbReference>
<keyword evidence="7" id="KW-0808">Transferase</keyword>
<evidence type="ECO:0000256" key="16">
    <source>
        <dbReference type="SAM" id="Coils"/>
    </source>
</evidence>
<keyword evidence="9" id="KW-0547">Nucleotide-binding</keyword>
<dbReference type="RefSeq" id="WP_099591187.1">
    <property type="nucleotide sequence ID" value="NZ_MDGM01000001.1"/>
</dbReference>
<dbReference type="GO" id="GO:0005524">
    <property type="term" value="F:ATP binding"/>
    <property type="evidence" value="ECO:0007669"/>
    <property type="project" value="UniProtKB-KW"/>
</dbReference>
<dbReference type="OrthoDB" id="230260at2"/>
<evidence type="ECO:0000256" key="8">
    <source>
        <dbReference type="ARBA" id="ARBA00022692"/>
    </source>
</evidence>
<feature type="domain" description="AAA" evidence="19">
    <location>
        <begin position="536"/>
        <end position="665"/>
    </location>
</feature>
<dbReference type="EC" id="2.7.10.2" evidence="4"/>
<dbReference type="GO" id="GO:0005886">
    <property type="term" value="C:plasma membrane"/>
    <property type="evidence" value="ECO:0007669"/>
    <property type="project" value="UniProtKB-SubCell"/>
</dbReference>
<dbReference type="GO" id="GO:0004715">
    <property type="term" value="F:non-membrane spanning protein tyrosine kinase activity"/>
    <property type="evidence" value="ECO:0007669"/>
    <property type="project" value="UniProtKB-EC"/>
</dbReference>
<dbReference type="InterPro" id="IPR027417">
    <property type="entry name" value="P-loop_NTPase"/>
</dbReference>